<keyword evidence="1" id="KW-0732">Signal</keyword>
<organism evidence="2 3">
    <name type="scientific">Polytolypa hystricis (strain UAMH7299)</name>
    <dbReference type="NCBI Taxonomy" id="1447883"/>
    <lineage>
        <taxon>Eukaryota</taxon>
        <taxon>Fungi</taxon>
        <taxon>Dikarya</taxon>
        <taxon>Ascomycota</taxon>
        <taxon>Pezizomycotina</taxon>
        <taxon>Eurotiomycetes</taxon>
        <taxon>Eurotiomycetidae</taxon>
        <taxon>Onygenales</taxon>
        <taxon>Onygenales incertae sedis</taxon>
        <taxon>Polytolypa</taxon>
    </lineage>
</organism>
<feature type="chain" id="PRO_5012925415" description="Autophagy-related protein 27" evidence="1">
    <location>
        <begin position="29"/>
        <end position="266"/>
    </location>
</feature>
<evidence type="ECO:0000256" key="1">
    <source>
        <dbReference type="SAM" id="SignalP"/>
    </source>
</evidence>
<gene>
    <name evidence="2" type="ORF">AJ80_00555</name>
</gene>
<comment type="caution">
    <text evidence="2">The sequence shown here is derived from an EMBL/GenBank/DDBJ whole genome shotgun (WGS) entry which is preliminary data.</text>
</comment>
<evidence type="ECO:0000313" key="3">
    <source>
        <dbReference type="Proteomes" id="UP000224634"/>
    </source>
</evidence>
<sequence>MRKPSSTLRVVPQFLALLLLSLIPITSSQWIYPENLPENQTLTDYTSGNAEPITDFVIYDGLIGRFSTPKAAFSITRCAKPGRTEPIYPLNSTFTSSKGRMQPDGTWAIMDNHANGMFSNVYNKGSNLWFIYDFSEYVVNGTKGHLCWWELYSVSEEQSYSWNCQDLDVECPHGDGQETIRAVTLIGSDTENYFASTPFIVQTEMREGNRNYTWRNGAGRDNRKSTETIHISNIPTGNASPSTRPTREHGGLLYTILSFIGMFLGY</sequence>
<evidence type="ECO:0008006" key="4">
    <source>
        <dbReference type="Google" id="ProtNLM"/>
    </source>
</evidence>
<dbReference type="EMBL" id="PDNA01000004">
    <property type="protein sequence ID" value="PGH27767.1"/>
    <property type="molecule type" value="Genomic_DNA"/>
</dbReference>
<evidence type="ECO:0000313" key="2">
    <source>
        <dbReference type="EMBL" id="PGH27767.1"/>
    </source>
</evidence>
<dbReference type="AlphaFoldDB" id="A0A2B7Z4K5"/>
<accession>A0A2B7Z4K5</accession>
<feature type="signal peptide" evidence="1">
    <location>
        <begin position="1"/>
        <end position="28"/>
    </location>
</feature>
<name>A0A2B7Z4K5_POLH7</name>
<proteinExistence type="predicted"/>
<dbReference type="OrthoDB" id="3720380at2759"/>
<reference evidence="2 3" key="1">
    <citation type="submission" date="2017-10" db="EMBL/GenBank/DDBJ databases">
        <title>Comparative genomics in systemic dimorphic fungi from Ajellomycetaceae.</title>
        <authorList>
            <person name="Munoz J.F."/>
            <person name="Mcewen J.G."/>
            <person name="Clay O.K."/>
            <person name="Cuomo C.A."/>
        </authorList>
    </citation>
    <scope>NUCLEOTIDE SEQUENCE [LARGE SCALE GENOMIC DNA]</scope>
    <source>
        <strain evidence="2 3">UAMH7299</strain>
    </source>
</reference>
<dbReference type="Proteomes" id="UP000224634">
    <property type="component" value="Unassembled WGS sequence"/>
</dbReference>
<protein>
    <recommendedName>
        <fullName evidence="4">Autophagy-related protein 27</fullName>
    </recommendedName>
</protein>
<keyword evidence="3" id="KW-1185">Reference proteome</keyword>